<dbReference type="RefSeq" id="WP_267621609.1">
    <property type="nucleotide sequence ID" value="NZ_JAODIW010000006.1"/>
</dbReference>
<gene>
    <name evidence="1" type="ORF">ACFO0N_16705</name>
</gene>
<organism evidence="1 2">
    <name type="scientific">Halobium salinum</name>
    <dbReference type="NCBI Taxonomy" id="1364940"/>
    <lineage>
        <taxon>Archaea</taxon>
        <taxon>Methanobacteriati</taxon>
        <taxon>Methanobacteriota</taxon>
        <taxon>Stenosarchaea group</taxon>
        <taxon>Halobacteria</taxon>
        <taxon>Halobacteriales</taxon>
        <taxon>Haloferacaceae</taxon>
        <taxon>Halobium</taxon>
    </lineage>
</organism>
<protein>
    <recommendedName>
        <fullName evidence="3">Small CPxCG-related zinc finger protein</fullName>
    </recommendedName>
</protein>
<dbReference type="AlphaFoldDB" id="A0ABD5PFB3"/>
<reference evidence="1 2" key="1">
    <citation type="journal article" date="2019" name="Int. J. Syst. Evol. Microbiol.">
        <title>The Global Catalogue of Microorganisms (GCM) 10K type strain sequencing project: providing services to taxonomists for standard genome sequencing and annotation.</title>
        <authorList>
            <consortium name="The Broad Institute Genomics Platform"/>
            <consortium name="The Broad Institute Genome Sequencing Center for Infectious Disease"/>
            <person name="Wu L."/>
            <person name="Ma J."/>
        </authorList>
    </citation>
    <scope>NUCLEOTIDE SEQUENCE [LARGE SCALE GENOMIC DNA]</scope>
    <source>
        <strain evidence="1 2">CGMCC 1.12553</strain>
    </source>
</reference>
<comment type="caution">
    <text evidence="1">The sequence shown here is derived from an EMBL/GenBank/DDBJ whole genome shotgun (WGS) entry which is preliminary data.</text>
</comment>
<proteinExistence type="predicted"/>
<sequence length="60" mass="6199">MGEKRRIRITEGDVMEGGINCPGCGSYTAFGDIVAIGGCRAAVSGNCPLELELDLVVRGA</sequence>
<evidence type="ECO:0000313" key="2">
    <source>
        <dbReference type="Proteomes" id="UP001595921"/>
    </source>
</evidence>
<evidence type="ECO:0000313" key="1">
    <source>
        <dbReference type="EMBL" id="MFC4359585.1"/>
    </source>
</evidence>
<dbReference type="Proteomes" id="UP001595921">
    <property type="component" value="Unassembled WGS sequence"/>
</dbReference>
<keyword evidence="2" id="KW-1185">Reference proteome</keyword>
<evidence type="ECO:0008006" key="3">
    <source>
        <dbReference type="Google" id="ProtNLM"/>
    </source>
</evidence>
<name>A0ABD5PFB3_9EURY</name>
<accession>A0ABD5PFB3</accession>
<dbReference type="EMBL" id="JBHSDS010000008">
    <property type="protein sequence ID" value="MFC4359585.1"/>
    <property type="molecule type" value="Genomic_DNA"/>
</dbReference>